<feature type="compositionally biased region" description="Low complexity" evidence="1">
    <location>
        <begin position="85"/>
        <end position="104"/>
    </location>
</feature>
<accession>A0AA38NJR1</accession>
<proteinExistence type="predicted"/>
<evidence type="ECO:0000256" key="2">
    <source>
        <dbReference type="SAM" id="SignalP"/>
    </source>
</evidence>
<organism evidence="3 4">
    <name type="scientific">Lentinula aff. detonsa</name>
    <dbReference type="NCBI Taxonomy" id="2804958"/>
    <lineage>
        <taxon>Eukaryota</taxon>
        <taxon>Fungi</taxon>
        <taxon>Dikarya</taxon>
        <taxon>Basidiomycota</taxon>
        <taxon>Agaricomycotina</taxon>
        <taxon>Agaricomycetes</taxon>
        <taxon>Agaricomycetidae</taxon>
        <taxon>Agaricales</taxon>
        <taxon>Marasmiineae</taxon>
        <taxon>Omphalotaceae</taxon>
        <taxon>Lentinula</taxon>
    </lineage>
</organism>
<evidence type="ECO:0000256" key="1">
    <source>
        <dbReference type="SAM" id="MobiDB-lite"/>
    </source>
</evidence>
<sequence length="133" mass="14106">MKTTFVSSLAVVAVAMMTITAQAAALPTAALPTPTIVGNPSAPLSDSDKIQSSSASNPGGSRAYNDDSRYIHLNADGDALLNFNSGQTQSSSSSQHKSEQSQGSEVPKPKDESKKTEKDDFRDFFLSDTPVFY</sequence>
<feature type="region of interest" description="Disordered" evidence="1">
    <location>
        <begin position="81"/>
        <end position="121"/>
    </location>
</feature>
<protein>
    <submittedName>
        <fullName evidence="3">Uncharacterized protein</fullName>
    </submittedName>
</protein>
<feature type="compositionally biased region" description="Basic and acidic residues" evidence="1">
    <location>
        <begin position="107"/>
        <end position="121"/>
    </location>
</feature>
<reference evidence="3" key="1">
    <citation type="submission" date="2022-08" db="EMBL/GenBank/DDBJ databases">
        <authorList>
            <consortium name="DOE Joint Genome Institute"/>
            <person name="Min B."/>
            <person name="Riley R."/>
            <person name="Sierra-Patev S."/>
            <person name="Naranjo-Ortiz M."/>
            <person name="Looney B."/>
            <person name="Konkel Z."/>
            <person name="Slot J.C."/>
            <person name="Sakamoto Y."/>
            <person name="Steenwyk J.L."/>
            <person name="Rokas A."/>
            <person name="Carro J."/>
            <person name="Camarero S."/>
            <person name="Ferreira P."/>
            <person name="Molpeceres G."/>
            <person name="Ruiz-Duenas F.J."/>
            <person name="Serrano A."/>
            <person name="Henrissat B."/>
            <person name="Drula E."/>
            <person name="Hughes K.W."/>
            <person name="Mata J.L."/>
            <person name="Ishikawa N.K."/>
            <person name="Vargas-Isla R."/>
            <person name="Ushijima S."/>
            <person name="Smith C.A."/>
            <person name="Ahrendt S."/>
            <person name="Andreopoulos W."/>
            <person name="He G."/>
            <person name="Labutti K."/>
            <person name="Lipzen A."/>
            <person name="Ng V."/>
            <person name="Sandor L."/>
            <person name="Barry K."/>
            <person name="Martinez A.T."/>
            <person name="Xiao Y."/>
            <person name="Gibbons J.G."/>
            <person name="Terashima K."/>
            <person name="Hibbett D.S."/>
            <person name="Grigoriev I.V."/>
        </authorList>
    </citation>
    <scope>NUCLEOTIDE SEQUENCE</scope>
    <source>
        <strain evidence="3">TFB10291</strain>
    </source>
</reference>
<evidence type="ECO:0000313" key="4">
    <source>
        <dbReference type="Proteomes" id="UP001163798"/>
    </source>
</evidence>
<dbReference type="Proteomes" id="UP001163798">
    <property type="component" value="Unassembled WGS sequence"/>
</dbReference>
<gene>
    <name evidence="3" type="ORF">GGU10DRAFT_375256</name>
</gene>
<evidence type="ECO:0000313" key="3">
    <source>
        <dbReference type="EMBL" id="KAJ3786062.1"/>
    </source>
</evidence>
<dbReference type="AlphaFoldDB" id="A0AA38NJR1"/>
<feature type="chain" id="PRO_5041465987" evidence="2">
    <location>
        <begin position="26"/>
        <end position="133"/>
    </location>
</feature>
<name>A0AA38NJR1_9AGAR</name>
<keyword evidence="2" id="KW-0732">Signal</keyword>
<keyword evidence="4" id="KW-1185">Reference proteome</keyword>
<dbReference type="EMBL" id="MU793324">
    <property type="protein sequence ID" value="KAJ3786062.1"/>
    <property type="molecule type" value="Genomic_DNA"/>
</dbReference>
<comment type="caution">
    <text evidence="3">The sequence shown here is derived from an EMBL/GenBank/DDBJ whole genome shotgun (WGS) entry which is preliminary data.</text>
</comment>
<feature type="region of interest" description="Disordered" evidence="1">
    <location>
        <begin position="28"/>
        <end position="69"/>
    </location>
</feature>
<feature type="signal peptide" evidence="2">
    <location>
        <begin position="1"/>
        <end position="25"/>
    </location>
</feature>